<feature type="compositionally biased region" description="Low complexity" evidence="1">
    <location>
        <begin position="113"/>
        <end position="132"/>
    </location>
</feature>
<evidence type="ECO:0000313" key="3">
    <source>
        <dbReference type="Proteomes" id="UP001163105"/>
    </source>
</evidence>
<protein>
    <submittedName>
        <fullName evidence="2">Chitinase 1</fullName>
    </submittedName>
</protein>
<feature type="region of interest" description="Disordered" evidence="1">
    <location>
        <begin position="264"/>
        <end position="306"/>
    </location>
</feature>
<evidence type="ECO:0000313" key="2">
    <source>
        <dbReference type="EMBL" id="KAJ6438361.1"/>
    </source>
</evidence>
<name>A0AB34FHR4_9HYPO</name>
<proteinExistence type="predicted"/>
<keyword evidence="3" id="KW-1185">Reference proteome</keyword>
<evidence type="ECO:0000256" key="1">
    <source>
        <dbReference type="SAM" id="MobiDB-lite"/>
    </source>
</evidence>
<reference evidence="2" key="1">
    <citation type="submission" date="2023-01" db="EMBL/GenBank/DDBJ databases">
        <title>The growth and conidiation of Purpureocillium lavendulum are regulated by nitrogen source and histone H3K14 acetylation.</title>
        <authorList>
            <person name="Tang P."/>
            <person name="Han J."/>
            <person name="Zhang C."/>
            <person name="Tang P."/>
            <person name="Qi F."/>
            <person name="Zhang K."/>
            <person name="Liang L."/>
        </authorList>
    </citation>
    <scope>NUCLEOTIDE SEQUENCE</scope>
    <source>
        <strain evidence="2">YMF1.00683</strain>
    </source>
</reference>
<feature type="compositionally biased region" description="Basic residues" evidence="1">
    <location>
        <begin position="102"/>
        <end position="112"/>
    </location>
</feature>
<dbReference type="AlphaFoldDB" id="A0AB34FHR4"/>
<feature type="compositionally biased region" description="Polar residues" evidence="1">
    <location>
        <begin position="264"/>
        <end position="282"/>
    </location>
</feature>
<gene>
    <name evidence="2" type="ORF">O9K51_08953</name>
</gene>
<sequence>MGGKTWSREEELYFWRTIVPMSPKAAVESASPVEWSQLAVDMQQHFGTDARRTYTSLMLYEHYFQNITTRHFSPRSVDLVREHIRQLVANGRDPEEVAKSGQRPKRPAKRKAPAASTAAPAASAASNNNQPPTKKPAIGLQSPSAGPVAQIVAANAAQARAPPAASMTTSHAGPYGTGNAYTVPRQQYYPPVIPVPGSTHSHPAVAFAGFRPGNSFATPQVPSARSNAYAQNAATYTVPTTYGHGTTAFAQGFFNEVNWGNSTGQDSGYASGASSNHAASPTSPAPAQDGSSAAGSGYPFFPKENA</sequence>
<dbReference type="Proteomes" id="UP001163105">
    <property type="component" value="Unassembled WGS sequence"/>
</dbReference>
<comment type="caution">
    <text evidence="2">The sequence shown here is derived from an EMBL/GenBank/DDBJ whole genome shotgun (WGS) entry which is preliminary data.</text>
</comment>
<feature type="region of interest" description="Disordered" evidence="1">
    <location>
        <begin position="90"/>
        <end position="143"/>
    </location>
</feature>
<organism evidence="2 3">
    <name type="scientific">Purpureocillium lavendulum</name>
    <dbReference type="NCBI Taxonomy" id="1247861"/>
    <lineage>
        <taxon>Eukaryota</taxon>
        <taxon>Fungi</taxon>
        <taxon>Dikarya</taxon>
        <taxon>Ascomycota</taxon>
        <taxon>Pezizomycotina</taxon>
        <taxon>Sordariomycetes</taxon>
        <taxon>Hypocreomycetidae</taxon>
        <taxon>Hypocreales</taxon>
        <taxon>Ophiocordycipitaceae</taxon>
        <taxon>Purpureocillium</taxon>
    </lineage>
</organism>
<dbReference type="EMBL" id="JAQHRD010000008">
    <property type="protein sequence ID" value="KAJ6438361.1"/>
    <property type="molecule type" value="Genomic_DNA"/>
</dbReference>
<accession>A0AB34FHR4</accession>